<dbReference type="PANTHER" id="PTHR11550">
    <property type="entry name" value="CTP SYNTHASE"/>
    <property type="match status" value="1"/>
</dbReference>
<reference evidence="2" key="1">
    <citation type="submission" date="2013-08" db="EMBL/GenBank/DDBJ databases">
        <authorList>
            <person name="Mendez C."/>
            <person name="Richter M."/>
            <person name="Ferrer M."/>
            <person name="Sanchez J."/>
        </authorList>
    </citation>
    <scope>NUCLEOTIDE SEQUENCE</scope>
</reference>
<feature type="non-terminal residue" evidence="2">
    <location>
        <position position="1"/>
    </location>
</feature>
<dbReference type="EMBL" id="AUZY01003564">
    <property type="protein sequence ID" value="EQD68295.1"/>
    <property type="molecule type" value="Genomic_DNA"/>
</dbReference>
<reference evidence="2" key="2">
    <citation type="journal article" date="2014" name="ISME J.">
        <title>Microbial stratification in low pH oxic and suboxic macroscopic growths along an acid mine drainage.</title>
        <authorList>
            <person name="Mendez-Garcia C."/>
            <person name="Mesa V."/>
            <person name="Sprenger R.R."/>
            <person name="Richter M."/>
            <person name="Diez M.S."/>
            <person name="Solano J."/>
            <person name="Bargiela R."/>
            <person name="Golyshina O.V."/>
            <person name="Manteca A."/>
            <person name="Ramos J.L."/>
            <person name="Gallego J.R."/>
            <person name="Llorente I."/>
            <person name="Martins Dos Santos V.A."/>
            <person name="Jensen O.N."/>
            <person name="Pelaez A.I."/>
            <person name="Sanchez J."/>
            <person name="Ferrer M."/>
        </authorList>
    </citation>
    <scope>NUCLEOTIDE SEQUENCE</scope>
</reference>
<feature type="domain" description="CTP synthase N-terminal" evidence="1">
    <location>
        <begin position="1"/>
        <end position="69"/>
    </location>
</feature>
<dbReference type="Pfam" id="PF06418">
    <property type="entry name" value="CTP_synth_N"/>
    <property type="match status" value="1"/>
</dbReference>
<sequence>YSEVIRREREGKYLGSTVQIIPHITNEIKRRIRKVAQSDSSEILLIEVGGTVGDIESMPFLEVIEGTQQGGTEEFCSLLPCKR</sequence>
<gene>
    <name evidence="2" type="ORF">B1B_05620</name>
</gene>
<accession>T1CK29</accession>
<dbReference type="PANTHER" id="PTHR11550:SF0">
    <property type="entry name" value="CTP SYNTHASE-RELATED"/>
    <property type="match status" value="1"/>
</dbReference>
<dbReference type="GO" id="GO:0006241">
    <property type="term" value="P:CTP biosynthetic process"/>
    <property type="evidence" value="ECO:0007669"/>
    <property type="project" value="TreeGrafter"/>
</dbReference>
<protein>
    <submittedName>
        <fullName evidence="2">CTP synthase</fullName>
    </submittedName>
</protein>
<dbReference type="Gene3D" id="3.40.50.300">
    <property type="entry name" value="P-loop containing nucleotide triphosphate hydrolases"/>
    <property type="match status" value="1"/>
</dbReference>
<dbReference type="InterPro" id="IPR027417">
    <property type="entry name" value="P-loop_NTPase"/>
</dbReference>
<evidence type="ECO:0000313" key="2">
    <source>
        <dbReference type="EMBL" id="EQD68295.1"/>
    </source>
</evidence>
<name>T1CK29_9ZZZZ</name>
<dbReference type="GO" id="GO:0042802">
    <property type="term" value="F:identical protein binding"/>
    <property type="evidence" value="ECO:0007669"/>
    <property type="project" value="TreeGrafter"/>
</dbReference>
<dbReference type="AlphaFoldDB" id="T1CK29"/>
<evidence type="ECO:0000259" key="1">
    <source>
        <dbReference type="Pfam" id="PF06418"/>
    </source>
</evidence>
<dbReference type="GO" id="GO:0003883">
    <property type="term" value="F:CTP synthase activity"/>
    <property type="evidence" value="ECO:0007669"/>
    <property type="project" value="InterPro"/>
</dbReference>
<organism evidence="2">
    <name type="scientific">mine drainage metagenome</name>
    <dbReference type="NCBI Taxonomy" id="410659"/>
    <lineage>
        <taxon>unclassified sequences</taxon>
        <taxon>metagenomes</taxon>
        <taxon>ecological metagenomes</taxon>
    </lineage>
</organism>
<dbReference type="InterPro" id="IPR017456">
    <property type="entry name" value="CTP_synthase_N"/>
</dbReference>
<dbReference type="SUPFAM" id="SSF52540">
    <property type="entry name" value="P-loop containing nucleoside triphosphate hydrolases"/>
    <property type="match status" value="1"/>
</dbReference>
<proteinExistence type="predicted"/>
<comment type="caution">
    <text evidence="2">The sequence shown here is derived from an EMBL/GenBank/DDBJ whole genome shotgun (WGS) entry which is preliminary data.</text>
</comment>
<dbReference type="InterPro" id="IPR004468">
    <property type="entry name" value="CTP_synthase"/>
</dbReference>
<dbReference type="GO" id="GO:0019856">
    <property type="term" value="P:pyrimidine nucleobase biosynthetic process"/>
    <property type="evidence" value="ECO:0007669"/>
    <property type="project" value="TreeGrafter"/>
</dbReference>